<evidence type="ECO:0000256" key="1">
    <source>
        <dbReference type="SAM" id="MobiDB-lite"/>
    </source>
</evidence>
<name>A0AAD5JP10_ACENE</name>
<dbReference type="Proteomes" id="UP001064489">
    <property type="component" value="Chromosome 13"/>
</dbReference>
<evidence type="ECO:0000313" key="2">
    <source>
        <dbReference type="EMBL" id="KAI9198177.1"/>
    </source>
</evidence>
<feature type="compositionally biased region" description="Basic and acidic residues" evidence="1">
    <location>
        <begin position="17"/>
        <end position="33"/>
    </location>
</feature>
<comment type="caution">
    <text evidence="2">The sequence shown here is derived from an EMBL/GenBank/DDBJ whole genome shotgun (WGS) entry which is preliminary data.</text>
</comment>
<gene>
    <name evidence="2" type="ORF">LWI28_011426</name>
</gene>
<dbReference type="AlphaFoldDB" id="A0AAD5JP10"/>
<feature type="region of interest" description="Disordered" evidence="1">
    <location>
        <begin position="1"/>
        <end position="63"/>
    </location>
</feature>
<reference evidence="2 3" key="1">
    <citation type="journal article" date="2022" name="Plant J.">
        <title>Strategies of tolerance reflected in two North American maple genomes.</title>
        <authorList>
            <person name="McEvoy S.L."/>
            <person name="Sezen U.U."/>
            <person name="Trouern-Trend A."/>
            <person name="McMahon S.M."/>
            <person name="Schaberg P.G."/>
            <person name="Yang J."/>
            <person name="Wegrzyn J.L."/>
            <person name="Swenson N.G."/>
        </authorList>
    </citation>
    <scope>NUCLEOTIDE SEQUENCE [LARGE SCALE GENOMIC DNA]</scope>
    <source>
        <strain evidence="2">91603</strain>
    </source>
</reference>
<accession>A0AAD5JP10</accession>
<protein>
    <submittedName>
        <fullName evidence="2">Uncharacterized protein</fullName>
    </submittedName>
</protein>
<organism evidence="2 3">
    <name type="scientific">Acer negundo</name>
    <name type="common">Box elder</name>
    <dbReference type="NCBI Taxonomy" id="4023"/>
    <lineage>
        <taxon>Eukaryota</taxon>
        <taxon>Viridiplantae</taxon>
        <taxon>Streptophyta</taxon>
        <taxon>Embryophyta</taxon>
        <taxon>Tracheophyta</taxon>
        <taxon>Spermatophyta</taxon>
        <taxon>Magnoliopsida</taxon>
        <taxon>eudicotyledons</taxon>
        <taxon>Gunneridae</taxon>
        <taxon>Pentapetalae</taxon>
        <taxon>rosids</taxon>
        <taxon>malvids</taxon>
        <taxon>Sapindales</taxon>
        <taxon>Sapindaceae</taxon>
        <taxon>Hippocastanoideae</taxon>
        <taxon>Acereae</taxon>
        <taxon>Acer</taxon>
    </lineage>
</organism>
<dbReference type="EMBL" id="JAJSOW010000002">
    <property type="protein sequence ID" value="KAI9198177.1"/>
    <property type="molecule type" value="Genomic_DNA"/>
</dbReference>
<evidence type="ECO:0000313" key="3">
    <source>
        <dbReference type="Proteomes" id="UP001064489"/>
    </source>
</evidence>
<proteinExistence type="predicted"/>
<keyword evidence="3" id="KW-1185">Reference proteome</keyword>
<sequence>MAEPQPLPELSGKRRRKDGERAKSRVRSGERKLRIVMPSRQIGKKPRPPSKSPTLFAGKPTPAGDIYQSDHYNAARPIQLVYGGKGEQKHRHIQFGGSVQQVALAKQWIGEYIYSQLIQHAGAQNFLF</sequence>